<gene>
    <name evidence="2" type="ORF">HXX76_009593</name>
</gene>
<reference evidence="2" key="1">
    <citation type="journal article" date="2020" name="bioRxiv">
        <title>Comparative genomics of Chlamydomonas.</title>
        <authorList>
            <person name="Craig R.J."/>
            <person name="Hasan A.R."/>
            <person name="Ness R.W."/>
            <person name="Keightley P.D."/>
        </authorList>
    </citation>
    <scope>NUCLEOTIDE SEQUENCE</scope>
    <source>
        <strain evidence="2">SAG 7.73</strain>
    </source>
</reference>
<accession>A0A835VZN3</accession>
<dbReference type="Proteomes" id="UP000650467">
    <property type="component" value="Unassembled WGS sequence"/>
</dbReference>
<dbReference type="OrthoDB" id="541230at2759"/>
<evidence type="ECO:0000313" key="2">
    <source>
        <dbReference type="EMBL" id="KAG2431579.1"/>
    </source>
</evidence>
<comment type="caution">
    <text evidence="2">The sequence shown here is derived from an EMBL/GenBank/DDBJ whole genome shotgun (WGS) entry which is preliminary data.</text>
</comment>
<feature type="compositionally biased region" description="Gly residues" evidence="1">
    <location>
        <begin position="216"/>
        <end position="232"/>
    </location>
</feature>
<feature type="compositionally biased region" description="Low complexity" evidence="1">
    <location>
        <begin position="353"/>
        <end position="373"/>
    </location>
</feature>
<proteinExistence type="predicted"/>
<dbReference type="EMBL" id="JAEHOC010000024">
    <property type="protein sequence ID" value="KAG2431579.1"/>
    <property type="molecule type" value="Genomic_DNA"/>
</dbReference>
<dbReference type="AlphaFoldDB" id="A0A835VZN3"/>
<sequence length="619" mass="62677">MWSARGGTARASPGVNHPAAPAMPASIAKFQSHQSSSVLACTASPASASAASASCAVRGLPACAALAATRNRRPLAPLCAAAAGSRAATDEARVEEPSTAMLLAWFACGNRSLFAAQCLVEVLVELYREGRSFEELQLSIKAATQGGGWAVRPAPTSGSDTAADDGTNGEAVVLPPLLQLQEEDVLVSWVALVFLTLEDLGVPRDKEPADAAPGAGAAGAGTSAGPGSAASGGVGAGGGVGAMASSSTYLRGMLGYVRQTLGMYDEGQTLARVAGLQGLVQQSTSAATSPFLFLMQQYTRLVLLTVEVVAASGLHTERPLRAPETITRPSGYSTAFVSSCTAVDLDSPPAQPPLGGAAPWTKAGAAAGEASAGPGAGTGGGDCPPRGLAVRLLMAFTGAVLGSRWSLERFVDAVRVAYDQGLAANELFSQLEEAEFAQSGGLLPVAAQPAAAGSADEAPPAPSHEITQKLLSSWISLSYMTLAQLHVPYPAAAEHVGWAWAGLGDATEAFGLNDFVGNVLRQMVGEEQRMVPPPAPDAAPAQAADATAAASAQVPAPTGEGDLSPPEGAGDAAASPADRRRAGAFMVRVEDDGLRTSTAFRVVSQQVALVQAVCRDVMA</sequence>
<keyword evidence="3" id="KW-1185">Reference proteome</keyword>
<feature type="region of interest" description="Disordered" evidence="1">
    <location>
        <begin position="348"/>
        <end position="379"/>
    </location>
</feature>
<feature type="region of interest" description="Disordered" evidence="1">
    <location>
        <begin position="530"/>
        <end position="577"/>
    </location>
</feature>
<feature type="compositionally biased region" description="Low complexity" evidence="1">
    <location>
        <begin position="538"/>
        <end position="576"/>
    </location>
</feature>
<protein>
    <submittedName>
        <fullName evidence="2">Uncharacterized protein</fullName>
    </submittedName>
</protein>
<evidence type="ECO:0000313" key="3">
    <source>
        <dbReference type="Proteomes" id="UP000650467"/>
    </source>
</evidence>
<feature type="region of interest" description="Disordered" evidence="1">
    <location>
        <begin position="206"/>
        <end position="232"/>
    </location>
</feature>
<name>A0A835VZN3_CHLIN</name>
<organism evidence="2 3">
    <name type="scientific">Chlamydomonas incerta</name>
    <dbReference type="NCBI Taxonomy" id="51695"/>
    <lineage>
        <taxon>Eukaryota</taxon>
        <taxon>Viridiplantae</taxon>
        <taxon>Chlorophyta</taxon>
        <taxon>core chlorophytes</taxon>
        <taxon>Chlorophyceae</taxon>
        <taxon>CS clade</taxon>
        <taxon>Chlamydomonadales</taxon>
        <taxon>Chlamydomonadaceae</taxon>
        <taxon>Chlamydomonas</taxon>
    </lineage>
</organism>
<evidence type="ECO:0000256" key="1">
    <source>
        <dbReference type="SAM" id="MobiDB-lite"/>
    </source>
</evidence>